<evidence type="ECO:0000256" key="1">
    <source>
        <dbReference type="SAM" id="MobiDB-lite"/>
    </source>
</evidence>
<name>A0A6C0LD99_9ZZZZ</name>
<feature type="compositionally biased region" description="Basic and acidic residues" evidence="1">
    <location>
        <begin position="130"/>
        <end position="142"/>
    </location>
</feature>
<feature type="compositionally biased region" description="Basic and acidic residues" evidence="1">
    <location>
        <begin position="13"/>
        <end position="23"/>
    </location>
</feature>
<feature type="region of interest" description="Disordered" evidence="1">
    <location>
        <begin position="1"/>
        <end position="29"/>
    </location>
</feature>
<sequence>MQQQQQYRYNRRSNFDELRKNETTSRAGLGWETGEEEKLLSMRLDKSSYDDIANELKRTSRSIQTRLYQSVCKSVEVDNEDEAALIQKYDIDFDDFVLFKTQRQEKMNKFESRKEGGSSGGSKTFRKPKRFDAIDRGDRGDAKSQYVTPYENKSYGMRNELNTLRQEVYELRRIINEMR</sequence>
<dbReference type="EMBL" id="MN740452">
    <property type="protein sequence ID" value="QHU27242.1"/>
    <property type="molecule type" value="Genomic_DNA"/>
</dbReference>
<accession>A0A6C0LD99</accession>
<organism evidence="2">
    <name type="scientific">viral metagenome</name>
    <dbReference type="NCBI Taxonomy" id="1070528"/>
    <lineage>
        <taxon>unclassified sequences</taxon>
        <taxon>metagenomes</taxon>
        <taxon>organismal metagenomes</taxon>
    </lineage>
</organism>
<reference evidence="2" key="1">
    <citation type="journal article" date="2020" name="Nature">
        <title>Giant virus diversity and host interactions through global metagenomics.</title>
        <authorList>
            <person name="Schulz F."/>
            <person name="Roux S."/>
            <person name="Paez-Espino D."/>
            <person name="Jungbluth S."/>
            <person name="Walsh D.A."/>
            <person name="Denef V.J."/>
            <person name="McMahon K.D."/>
            <person name="Konstantinidis K.T."/>
            <person name="Eloe-Fadrosh E.A."/>
            <person name="Kyrpides N.C."/>
            <person name="Woyke T."/>
        </authorList>
    </citation>
    <scope>NUCLEOTIDE SEQUENCE</scope>
    <source>
        <strain evidence="2">GVMAG-M-3300027763-16</strain>
    </source>
</reference>
<protein>
    <submittedName>
        <fullName evidence="2">Uncharacterized protein</fullName>
    </submittedName>
</protein>
<feature type="region of interest" description="Disordered" evidence="1">
    <location>
        <begin position="108"/>
        <end position="144"/>
    </location>
</feature>
<evidence type="ECO:0000313" key="2">
    <source>
        <dbReference type="EMBL" id="QHU27242.1"/>
    </source>
</evidence>
<proteinExistence type="predicted"/>
<dbReference type="AlphaFoldDB" id="A0A6C0LD99"/>